<dbReference type="PANTHER" id="PTHR48079:SF6">
    <property type="entry name" value="NAD(P)-BINDING DOMAIN-CONTAINING PROTEIN-RELATED"/>
    <property type="match status" value="1"/>
</dbReference>
<protein>
    <submittedName>
        <fullName evidence="1">NAD dependent epimerase/dehydratase</fullName>
    </submittedName>
</protein>
<dbReference type="EMBL" id="JBBWRZ010000007">
    <property type="protein sequence ID" value="KAK8232217.1"/>
    <property type="molecule type" value="Genomic_DNA"/>
</dbReference>
<dbReference type="InterPro" id="IPR051783">
    <property type="entry name" value="NAD(P)-dependent_oxidoreduct"/>
</dbReference>
<evidence type="ECO:0000313" key="2">
    <source>
        <dbReference type="Proteomes" id="UP001492380"/>
    </source>
</evidence>
<dbReference type="Gene3D" id="3.40.50.720">
    <property type="entry name" value="NAD(P)-binding Rossmann-like Domain"/>
    <property type="match status" value="2"/>
</dbReference>
<dbReference type="InterPro" id="IPR036291">
    <property type="entry name" value="NAD(P)-bd_dom_sf"/>
</dbReference>
<dbReference type="SUPFAM" id="SSF51735">
    <property type="entry name" value="NAD(P)-binding Rossmann-fold domains"/>
    <property type="match status" value="1"/>
</dbReference>
<dbReference type="PANTHER" id="PTHR48079">
    <property type="entry name" value="PROTEIN YEEZ"/>
    <property type="match status" value="1"/>
</dbReference>
<dbReference type="Proteomes" id="UP001492380">
    <property type="component" value="Unassembled WGS sequence"/>
</dbReference>
<gene>
    <name evidence="1" type="ORF">HDK90DRAFT_512168</name>
</gene>
<accession>A0ABR1YL65</accession>
<comment type="caution">
    <text evidence="1">The sequence shown here is derived from an EMBL/GenBank/DDBJ whole genome shotgun (WGS) entry which is preliminary data.</text>
</comment>
<reference evidence="1 2" key="1">
    <citation type="submission" date="2024-04" db="EMBL/GenBank/DDBJ databases">
        <title>Phyllosticta paracitricarpa is synonymous to the EU quarantine fungus P. citricarpa based on phylogenomic analyses.</title>
        <authorList>
            <consortium name="Lawrence Berkeley National Laboratory"/>
            <person name="Van Ingen-Buijs V.A."/>
            <person name="Van Westerhoven A.C."/>
            <person name="Haridas S."/>
            <person name="Skiadas P."/>
            <person name="Martin F."/>
            <person name="Groenewald J.Z."/>
            <person name="Crous P.W."/>
            <person name="Seidl M.F."/>
        </authorList>
    </citation>
    <scope>NUCLEOTIDE SEQUENCE [LARGE SCALE GENOMIC DNA]</scope>
    <source>
        <strain evidence="1 2">CBS 123374</strain>
    </source>
</reference>
<name>A0ABR1YL65_9PEZI</name>
<evidence type="ECO:0000313" key="1">
    <source>
        <dbReference type="EMBL" id="KAK8232217.1"/>
    </source>
</evidence>
<organism evidence="1 2">
    <name type="scientific">Phyllosticta capitalensis</name>
    <dbReference type="NCBI Taxonomy" id="121624"/>
    <lineage>
        <taxon>Eukaryota</taxon>
        <taxon>Fungi</taxon>
        <taxon>Dikarya</taxon>
        <taxon>Ascomycota</taxon>
        <taxon>Pezizomycotina</taxon>
        <taxon>Dothideomycetes</taxon>
        <taxon>Dothideomycetes incertae sedis</taxon>
        <taxon>Botryosphaeriales</taxon>
        <taxon>Phyllostictaceae</taxon>
        <taxon>Phyllosticta</taxon>
    </lineage>
</organism>
<dbReference type="Gene3D" id="3.90.25.10">
    <property type="entry name" value="UDP-galactose 4-epimerase, domain 1"/>
    <property type="match status" value="1"/>
</dbReference>
<keyword evidence="2" id="KW-1185">Reference proteome</keyword>
<sequence length="359" mass="37869">MSTPSPAPKILLTGATGYVGGTVLHRLLNHPSFTSSPAASNPITLPVRRGAGGDDRIAKLTAAYGDARVKPVAITSLDDVDAMQALAAQHDIVVNAGTGFHPPSAEALMRGLAARKASSASNGPVWMMHTSGCSNISDKPLTGVARPDVEYDDADSAGVFAFEQAANETEWYAQRAAELGVLRLGEELGVPAISVQAPCIFGTGEGLFQQAGLMIPVMMAHVLQKGYGFSVGDGTGDIDYVHVADLADLTLTRDIAVRCLDVAFEKGHLPIEGGPQEKEIRVLSLEDSVAMTAGNAYIAETGLAGHRKTKGTVARERLGWNPVYGKEAWEKDFETELQAAVEGKRPSTFQACIAADEKK</sequence>
<proteinExistence type="predicted"/>